<reference evidence="2 3" key="1">
    <citation type="submission" date="2024-08" db="EMBL/GenBank/DDBJ databases">
        <title>Halobellus sp. MBLA0158 whole genome sequence.</title>
        <authorList>
            <person name="Hwang C.Y."/>
            <person name="Cho E.-S."/>
            <person name="Seo M.-J."/>
        </authorList>
    </citation>
    <scope>NUCLEOTIDE SEQUENCE [LARGE SCALE GENOMIC DNA]</scope>
    <source>
        <strain evidence="2 3">MBLA0158</strain>
    </source>
</reference>
<accession>A0ABD5MFW6</accession>
<dbReference type="AlphaFoldDB" id="A0ABD5MFW6"/>
<dbReference type="RefSeq" id="WP_372389804.1">
    <property type="nucleotide sequence ID" value="NZ_JBGNYA010000001.1"/>
</dbReference>
<name>A0ABD5MFW6_9EURY</name>
<dbReference type="EMBL" id="JBGNYA010000001">
    <property type="protein sequence ID" value="MFA1611509.1"/>
    <property type="molecule type" value="Genomic_DNA"/>
</dbReference>
<keyword evidence="3" id="KW-1185">Reference proteome</keyword>
<comment type="caution">
    <text evidence="2">The sequence shown here is derived from an EMBL/GenBank/DDBJ whole genome shotgun (WGS) entry which is preliminary data.</text>
</comment>
<sequence length="116" mass="11076">MKRTTILAAALAVLVAATGAAVAAPGSTAQSDAGSADAAGDAPAQAQSGAEEAGDAGPPDELPGPVPDFVSNIHGLIQQFIDGTLDSLGPNVSEAAGNGDESSTDGSDTDTATTTP</sequence>
<evidence type="ECO:0000313" key="2">
    <source>
        <dbReference type="EMBL" id="MFA1611509.1"/>
    </source>
</evidence>
<gene>
    <name evidence="2" type="ORF">OS889_10910</name>
</gene>
<protein>
    <recommendedName>
        <fullName evidence="4">Secreted protein</fullName>
    </recommendedName>
</protein>
<feature type="compositionally biased region" description="Low complexity" evidence="1">
    <location>
        <begin position="104"/>
        <end position="116"/>
    </location>
</feature>
<feature type="region of interest" description="Disordered" evidence="1">
    <location>
        <begin position="84"/>
        <end position="116"/>
    </location>
</feature>
<evidence type="ECO:0000313" key="3">
    <source>
        <dbReference type="Proteomes" id="UP001570511"/>
    </source>
</evidence>
<feature type="region of interest" description="Disordered" evidence="1">
    <location>
        <begin position="22"/>
        <end position="70"/>
    </location>
</feature>
<proteinExistence type="predicted"/>
<organism evidence="2 3">
    <name type="scientific">Halobellus rubicundus</name>
    <dbReference type="NCBI Taxonomy" id="2996466"/>
    <lineage>
        <taxon>Archaea</taxon>
        <taxon>Methanobacteriati</taxon>
        <taxon>Methanobacteriota</taxon>
        <taxon>Stenosarchaea group</taxon>
        <taxon>Halobacteria</taxon>
        <taxon>Halobacteriales</taxon>
        <taxon>Haloferacaceae</taxon>
        <taxon>Halobellus</taxon>
    </lineage>
</organism>
<dbReference type="Proteomes" id="UP001570511">
    <property type="component" value="Unassembled WGS sequence"/>
</dbReference>
<evidence type="ECO:0008006" key="4">
    <source>
        <dbReference type="Google" id="ProtNLM"/>
    </source>
</evidence>
<feature type="compositionally biased region" description="Low complexity" evidence="1">
    <location>
        <begin position="22"/>
        <end position="50"/>
    </location>
</feature>
<evidence type="ECO:0000256" key="1">
    <source>
        <dbReference type="SAM" id="MobiDB-lite"/>
    </source>
</evidence>